<dbReference type="GO" id="GO:0046983">
    <property type="term" value="F:protein dimerization activity"/>
    <property type="evidence" value="ECO:0007669"/>
    <property type="project" value="InterPro"/>
</dbReference>
<name>I4D3B0_DESAJ</name>
<dbReference type="SUPFAM" id="SSF140500">
    <property type="entry name" value="BAS1536-like"/>
    <property type="match status" value="1"/>
</dbReference>
<dbReference type="KEGG" id="dai:Desaci_1256"/>
<dbReference type="EMBL" id="CP003639">
    <property type="protein sequence ID" value="AFM40284.1"/>
    <property type="molecule type" value="Genomic_DNA"/>
</dbReference>
<dbReference type="HOGENOM" id="CLU_2914891_0_0_9"/>
<reference evidence="1 2" key="1">
    <citation type="journal article" date="2012" name="J. Bacteriol.">
        <title>Complete genome sequences of Desulfosporosinus orientis DSM765T, Desulfosporosinus youngiae DSM17734T, Desulfosporosinus meridiei DSM13257T, and Desulfosporosinus acidiphilus DSM22704T.</title>
        <authorList>
            <person name="Pester M."/>
            <person name="Brambilla E."/>
            <person name="Alazard D."/>
            <person name="Rattei T."/>
            <person name="Weinmaier T."/>
            <person name="Han J."/>
            <person name="Lucas S."/>
            <person name="Lapidus A."/>
            <person name="Cheng J.F."/>
            <person name="Goodwin L."/>
            <person name="Pitluck S."/>
            <person name="Peters L."/>
            <person name="Ovchinnikova G."/>
            <person name="Teshima H."/>
            <person name="Detter J.C."/>
            <person name="Han C.S."/>
            <person name="Tapia R."/>
            <person name="Land M.L."/>
            <person name="Hauser L."/>
            <person name="Kyrpides N.C."/>
            <person name="Ivanova N.N."/>
            <person name="Pagani I."/>
            <person name="Huntmann M."/>
            <person name="Wei C.L."/>
            <person name="Davenport K.W."/>
            <person name="Daligault H."/>
            <person name="Chain P.S."/>
            <person name="Chen A."/>
            <person name="Mavromatis K."/>
            <person name="Markowitz V."/>
            <person name="Szeto E."/>
            <person name="Mikhailova N."/>
            <person name="Pati A."/>
            <person name="Wagner M."/>
            <person name="Woyke T."/>
            <person name="Ollivier B."/>
            <person name="Klenk H.P."/>
            <person name="Spring S."/>
            <person name="Loy A."/>
        </authorList>
    </citation>
    <scope>NUCLEOTIDE SEQUENCE [LARGE SCALE GENOMIC DNA]</scope>
    <source>
        <strain evidence="2">DSM 22704 / JCM 16185 / SJ4</strain>
    </source>
</reference>
<proteinExistence type="predicted"/>
<evidence type="ECO:0000313" key="2">
    <source>
        <dbReference type="Proteomes" id="UP000002892"/>
    </source>
</evidence>
<accession>I4D3B0</accession>
<gene>
    <name evidence="1" type="ordered locus">Desaci_1256</name>
</gene>
<dbReference type="GO" id="GO:0043937">
    <property type="term" value="P:regulation of sporulation"/>
    <property type="evidence" value="ECO:0007669"/>
    <property type="project" value="InterPro"/>
</dbReference>
<dbReference type="AlphaFoldDB" id="I4D3B0"/>
<keyword evidence="2" id="KW-1185">Reference proteome</keyword>
<sequence>MVELQTHLTLIEELRKELHLVAKDKPLTHPEVVLASHRLDTVLNCFYSFCLVSWQIDAIEA</sequence>
<dbReference type="InterPro" id="IPR018540">
    <property type="entry name" value="Spo0E-like"/>
</dbReference>
<dbReference type="OrthoDB" id="2680637at2"/>
<protein>
    <submittedName>
        <fullName evidence="1">Spo0E like sporulation regulatory protein</fullName>
    </submittedName>
</protein>
<dbReference type="Proteomes" id="UP000002892">
    <property type="component" value="Chromosome"/>
</dbReference>
<organism evidence="1 2">
    <name type="scientific">Desulfosporosinus acidiphilus (strain DSM 22704 / JCM 16185 / SJ4)</name>
    <dbReference type="NCBI Taxonomy" id="646529"/>
    <lineage>
        <taxon>Bacteria</taxon>
        <taxon>Bacillati</taxon>
        <taxon>Bacillota</taxon>
        <taxon>Clostridia</taxon>
        <taxon>Eubacteriales</taxon>
        <taxon>Desulfitobacteriaceae</taxon>
        <taxon>Desulfosporosinus</taxon>
    </lineage>
</organism>
<dbReference type="InterPro" id="IPR036638">
    <property type="entry name" value="HLH_DNA-bd_sf"/>
</dbReference>
<evidence type="ECO:0000313" key="1">
    <source>
        <dbReference type="EMBL" id="AFM40284.1"/>
    </source>
</evidence>
<dbReference type="Gene3D" id="4.10.280.10">
    <property type="entry name" value="Helix-loop-helix DNA-binding domain"/>
    <property type="match status" value="1"/>
</dbReference>
<dbReference type="RefSeq" id="WP_014826291.1">
    <property type="nucleotide sequence ID" value="NC_018068.1"/>
</dbReference>
<dbReference type="Pfam" id="PF09388">
    <property type="entry name" value="SpoOE-like"/>
    <property type="match status" value="1"/>
</dbReference>
<dbReference type="InterPro" id="IPR037208">
    <property type="entry name" value="Spo0E-like_sf"/>
</dbReference>
<dbReference type="STRING" id="646529.Desaci_1256"/>